<dbReference type="AlphaFoldDB" id="A0AAX4ISX3"/>
<name>A0AAX4ISX3_9PEZI</name>
<reference evidence="3" key="1">
    <citation type="journal article" date="2023" name="bioRxiv">
        <title>Complete genome of the Medicago anthracnose fungus, Colletotrichum destructivum, reveals a mini-chromosome-like region within a core chromosome.</title>
        <authorList>
            <person name="Lapalu N."/>
            <person name="Simon A."/>
            <person name="Lu A."/>
            <person name="Plaumann P.-L."/>
            <person name="Amselem J."/>
            <person name="Pigne S."/>
            <person name="Auger A."/>
            <person name="Koch C."/>
            <person name="Dallery J.-F."/>
            <person name="O'Connell R.J."/>
        </authorList>
    </citation>
    <scope>NUCLEOTIDE SEQUENCE [LARGE SCALE GENOMIC DNA]</scope>
    <source>
        <strain evidence="3">CBS 520.97</strain>
    </source>
</reference>
<feature type="region of interest" description="Disordered" evidence="1">
    <location>
        <begin position="240"/>
        <end position="305"/>
    </location>
</feature>
<keyword evidence="3" id="KW-1185">Reference proteome</keyword>
<evidence type="ECO:0000313" key="3">
    <source>
        <dbReference type="Proteomes" id="UP001322277"/>
    </source>
</evidence>
<dbReference type="RefSeq" id="XP_062783449.1">
    <property type="nucleotide sequence ID" value="XM_062927398.1"/>
</dbReference>
<dbReference type="Proteomes" id="UP001322277">
    <property type="component" value="Chromosome 7"/>
</dbReference>
<feature type="compositionally biased region" description="Polar residues" evidence="1">
    <location>
        <begin position="278"/>
        <end position="291"/>
    </location>
</feature>
<gene>
    <name evidence="2" type="ORF">CDEST_11242</name>
</gene>
<evidence type="ECO:0000313" key="2">
    <source>
        <dbReference type="EMBL" id="WQF86228.1"/>
    </source>
</evidence>
<dbReference type="EMBL" id="CP137311">
    <property type="protein sequence ID" value="WQF86228.1"/>
    <property type="molecule type" value="Genomic_DNA"/>
</dbReference>
<dbReference type="GeneID" id="87947742"/>
<dbReference type="KEGG" id="cdet:87947742"/>
<evidence type="ECO:0008006" key="4">
    <source>
        <dbReference type="Google" id="ProtNLM"/>
    </source>
</evidence>
<evidence type="ECO:0000256" key="1">
    <source>
        <dbReference type="SAM" id="MobiDB-lite"/>
    </source>
</evidence>
<sequence length="411" mass="44129">MADSSCSGSTPFKSLVEHGAEDRSLHQDRFARASGTQQAFRSTGLDPSAQAQAHFGAFLGTTEPVQVVPGTLPTYASSSSSILSPFQHLQTSRMPVTQHSHRFSPDSFRYASPQVPSAAATATAHVADQHNHVAHPSARTSSWAQDFARFSGGVSNADSQVSGLSAIHHYSPAPVGFKHGMMSLQPGPSFFGSASGSAALNNAASAETDFDVEMDRWMAAHGDGRMEDVDAVMEQIARELEQDQQPGTTDQKSSDHFDASELTATSATRIPLEETGQRTRSTPVTEASHQQANERHGVPDTSGIAKAGITSLPEQLPDLSRLGLDEASERTATEPAEQAQSQSDISEAARQILESVQHEQGDKWKNSRFLLLMKDFRDGNKDIVNNEILDTSAGGEDPRSAGSELPHQTRR</sequence>
<protein>
    <recommendedName>
        <fullName evidence="4">Peroxin 20</fullName>
    </recommendedName>
</protein>
<proteinExistence type="predicted"/>
<feature type="region of interest" description="Disordered" evidence="1">
    <location>
        <begin position="387"/>
        <end position="411"/>
    </location>
</feature>
<accession>A0AAX4ISX3</accession>
<organism evidence="2 3">
    <name type="scientific">Colletotrichum destructivum</name>
    <dbReference type="NCBI Taxonomy" id="34406"/>
    <lineage>
        <taxon>Eukaryota</taxon>
        <taxon>Fungi</taxon>
        <taxon>Dikarya</taxon>
        <taxon>Ascomycota</taxon>
        <taxon>Pezizomycotina</taxon>
        <taxon>Sordariomycetes</taxon>
        <taxon>Hypocreomycetidae</taxon>
        <taxon>Glomerellales</taxon>
        <taxon>Glomerellaceae</taxon>
        <taxon>Colletotrichum</taxon>
        <taxon>Colletotrichum destructivum species complex</taxon>
    </lineage>
</organism>